<dbReference type="Proteomes" id="UP001283361">
    <property type="component" value="Unassembled WGS sequence"/>
</dbReference>
<protein>
    <submittedName>
        <fullName evidence="1">Uncharacterized protein</fullName>
    </submittedName>
</protein>
<dbReference type="AlphaFoldDB" id="A0AAE1D061"/>
<name>A0AAE1D061_9GAST</name>
<accession>A0AAE1D061</accession>
<organism evidence="1 2">
    <name type="scientific">Elysia crispata</name>
    <name type="common">lettuce slug</name>
    <dbReference type="NCBI Taxonomy" id="231223"/>
    <lineage>
        <taxon>Eukaryota</taxon>
        <taxon>Metazoa</taxon>
        <taxon>Spiralia</taxon>
        <taxon>Lophotrochozoa</taxon>
        <taxon>Mollusca</taxon>
        <taxon>Gastropoda</taxon>
        <taxon>Heterobranchia</taxon>
        <taxon>Euthyneura</taxon>
        <taxon>Panpulmonata</taxon>
        <taxon>Sacoglossa</taxon>
        <taxon>Placobranchoidea</taxon>
        <taxon>Plakobranchidae</taxon>
        <taxon>Elysia</taxon>
    </lineage>
</organism>
<evidence type="ECO:0000313" key="1">
    <source>
        <dbReference type="EMBL" id="KAK3748826.1"/>
    </source>
</evidence>
<keyword evidence="2" id="KW-1185">Reference proteome</keyword>
<reference evidence="1" key="1">
    <citation type="journal article" date="2023" name="G3 (Bethesda)">
        <title>A reference genome for the long-term kleptoplast-retaining sea slug Elysia crispata morphotype clarki.</title>
        <authorList>
            <person name="Eastman K.E."/>
            <person name="Pendleton A.L."/>
            <person name="Shaikh M.A."/>
            <person name="Suttiyut T."/>
            <person name="Ogas R."/>
            <person name="Tomko P."/>
            <person name="Gavelis G."/>
            <person name="Widhalm J.R."/>
            <person name="Wisecaver J.H."/>
        </authorList>
    </citation>
    <scope>NUCLEOTIDE SEQUENCE</scope>
    <source>
        <strain evidence="1">ECLA1</strain>
    </source>
</reference>
<proteinExistence type="predicted"/>
<evidence type="ECO:0000313" key="2">
    <source>
        <dbReference type="Proteomes" id="UP001283361"/>
    </source>
</evidence>
<dbReference type="EMBL" id="JAWDGP010005987">
    <property type="protein sequence ID" value="KAK3748826.1"/>
    <property type="molecule type" value="Genomic_DNA"/>
</dbReference>
<gene>
    <name evidence="1" type="ORF">RRG08_065333</name>
</gene>
<comment type="caution">
    <text evidence="1">The sequence shown here is derived from an EMBL/GenBank/DDBJ whole genome shotgun (WGS) entry which is preliminary data.</text>
</comment>
<sequence length="112" mass="12124">MEDEEAAGQAIKFARQSGFKAVRAPSVSGLWRHTVQELSIDQYTSSEQASKTGCQNHMHNPSDSLPCALPLVSHDTLVRVAPESIDGGKFVHRGGVTSWRYQSGSGPCVINQ</sequence>